<evidence type="ECO:0000313" key="10">
    <source>
        <dbReference type="Proteomes" id="UP001494902"/>
    </source>
</evidence>
<dbReference type="GO" id="GO:0016301">
    <property type="term" value="F:kinase activity"/>
    <property type="evidence" value="ECO:0007669"/>
    <property type="project" value="UniProtKB-KW"/>
</dbReference>
<evidence type="ECO:0000313" key="9">
    <source>
        <dbReference type="EMBL" id="MEQ3551085.1"/>
    </source>
</evidence>
<dbReference type="PANTHER" id="PTHR43289">
    <property type="entry name" value="MITOGEN-ACTIVATED PROTEIN KINASE KINASE KINASE 20-RELATED"/>
    <property type="match status" value="1"/>
</dbReference>
<dbReference type="PROSITE" id="PS50011">
    <property type="entry name" value="PROTEIN_KINASE_DOM"/>
    <property type="match status" value="1"/>
</dbReference>
<organism evidence="9 10">
    <name type="scientific">Pseudonocardia nematodicida</name>
    <dbReference type="NCBI Taxonomy" id="1206997"/>
    <lineage>
        <taxon>Bacteria</taxon>
        <taxon>Bacillati</taxon>
        <taxon>Actinomycetota</taxon>
        <taxon>Actinomycetes</taxon>
        <taxon>Pseudonocardiales</taxon>
        <taxon>Pseudonocardiaceae</taxon>
        <taxon>Pseudonocardia</taxon>
    </lineage>
</organism>
<dbReference type="Gene3D" id="1.10.510.10">
    <property type="entry name" value="Transferase(Phosphotransferase) domain 1"/>
    <property type="match status" value="1"/>
</dbReference>
<evidence type="ECO:0000256" key="4">
    <source>
        <dbReference type="ARBA" id="ARBA00022840"/>
    </source>
</evidence>
<sequence>MQRGDDPDRTRRGAPGPWQTGNRRPAGADPATRQQPDPGRTRHAGPPPQGAPADGTRRMPPGAGQGGPGHGAPPAGPTHRMPPPADATRRVGPAPDGTRRMGPGDDATRHAGPPPTAAYAAGRPPRPDATRMMPAPVTEPELLGGRYRLEGLLGQGGMADVHRATDTRLNRPVAVKIFGPGNDPTADQRFEQEAQVMGNLRHPGLVAVYDFAVEPGRAYLVMELVDGPTLRDVIAGEDLPPDDIRRLGAEVAQTLAYVHGQGITHRDVKPSNILVDAEGRARLADFGIAALLGADGHTAAGEILGTPAYLSPEQVRGSGVGPPTDVYALGLVMLEAWTGRQEYQGEGLQGAAERVHRSPVVPGDVPEPLRSTISGATATDPARRPDAGRVADMLAESAPAPVAPQPDPEPEPAGRGSSGSGKWIAVGAIVVALLVLMLGYWLLGGNDPAPEAPPVPTSETSAPPATTGEPTTEPEQPTGDGDQGGGFPIPTDIPGIPTDLPDIPTNLPSIPTELPSNLPDPGQVGEDAQGVWQTIESWWQRLTGG</sequence>
<feature type="region of interest" description="Disordered" evidence="6">
    <location>
        <begin position="348"/>
        <end position="385"/>
    </location>
</feature>
<feature type="domain" description="Protein kinase" evidence="8">
    <location>
        <begin position="147"/>
        <end position="403"/>
    </location>
</feature>
<evidence type="ECO:0000256" key="6">
    <source>
        <dbReference type="SAM" id="MobiDB-lite"/>
    </source>
</evidence>
<dbReference type="Pfam" id="PF00069">
    <property type="entry name" value="Pkinase"/>
    <property type="match status" value="1"/>
</dbReference>
<dbReference type="EMBL" id="JBEDNQ010000004">
    <property type="protein sequence ID" value="MEQ3551085.1"/>
    <property type="molecule type" value="Genomic_DNA"/>
</dbReference>
<feature type="compositionally biased region" description="Pro residues" evidence="6">
    <location>
        <begin position="74"/>
        <end position="85"/>
    </location>
</feature>
<accession>A0ABV1K9C4</accession>
<gene>
    <name evidence="9" type="ORF">WIS52_11440</name>
</gene>
<feature type="region of interest" description="Disordered" evidence="6">
    <location>
        <begin position="451"/>
        <end position="529"/>
    </location>
</feature>
<feature type="compositionally biased region" description="Basic and acidic residues" evidence="6">
    <location>
        <begin position="97"/>
        <end position="109"/>
    </location>
</feature>
<feature type="region of interest" description="Disordered" evidence="6">
    <location>
        <begin position="398"/>
        <end position="421"/>
    </location>
</feature>
<name>A0ABV1K9C4_9PSEU</name>
<comment type="caution">
    <text evidence="9">The sequence shown here is derived from an EMBL/GenBank/DDBJ whole genome shotgun (WGS) entry which is preliminary data.</text>
</comment>
<keyword evidence="7" id="KW-1133">Transmembrane helix</keyword>
<dbReference type="InterPro" id="IPR008271">
    <property type="entry name" value="Ser/Thr_kinase_AS"/>
</dbReference>
<reference evidence="9 10" key="1">
    <citation type="submission" date="2024-03" db="EMBL/GenBank/DDBJ databases">
        <title>Draft genome sequence of Pseudonocardia nematodicida JCM 31783.</title>
        <authorList>
            <person name="Butdee W."/>
            <person name="Duangmal K."/>
        </authorList>
    </citation>
    <scope>NUCLEOTIDE SEQUENCE [LARGE SCALE GENOMIC DNA]</scope>
    <source>
        <strain evidence="9 10">JCM 31783</strain>
    </source>
</reference>
<evidence type="ECO:0000259" key="8">
    <source>
        <dbReference type="PROSITE" id="PS50011"/>
    </source>
</evidence>
<keyword evidence="7" id="KW-0812">Transmembrane</keyword>
<feature type="compositionally biased region" description="Low complexity" evidence="6">
    <location>
        <begin position="488"/>
        <end position="505"/>
    </location>
</feature>
<dbReference type="Gene3D" id="3.30.200.20">
    <property type="entry name" value="Phosphorylase Kinase, domain 1"/>
    <property type="match status" value="1"/>
</dbReference>
<evidence type="ECO:0000256" key="2">
    <source>
        <dbReference type="ARBA" id="ARBA00022741"/>
    </source>
</evidence>
<dbReference type="InterPro" id="IPR011009">
    <property type="entry name" value="Kinase-like_dom_sf"/>
</dbReference>
<evidence type="ECO:0000256" key="1">
    <source>
        <dbReference type="ARBA" id="ARBA00022679"/>
    </source>
</evidence>
<dbReference type="InterPro" id="IPR000719">
    <property type="entry name" value="Prot_kinase_dom"/>
</dbReference>
<evidence type="ECO:0000256" key="7">
    <source>
        <dbReference type="SAM" id="Phobius"/>
    </source>
</evidence>
<keyword evidence="3 9" id="KW-0418">Kinase</keyword>
<dbReference type="Proteomes" id="UP001494902">
    <property type="component" value="Unassembled WGS sequence"/>
</dbReference>
<evidence type="ECO:0000256" key="3">
    <source>
        <dbReference type="ARBA" id="ARBA00022777"/>
    </source>
</evidence>
<protein>
    <submittedName>
        <fullName evidence="9">Protein kinase</fullName>
    </submittedName>
</protein>
<proteinExistence type="predicted"/>
<dbReference type="CDD" id="cd14014">
    <property type="entry name" value="STKc_PknB_like"/>
    <property type="match status" value="1"/>
</dbReference>
<keyword evidence="7" id="KW-0472">Membrane</keyword>
<feature type="compositionally biased region" description="Low complexity" evidence="6">
    <location>
        <begin position="457"/>
        <end position="479"/>
    </location>
</feature>
<keyword evidence="1" id="KW-0808">Transferase</keyword>
<evidence type="ECO:0000256" key="5">
    <source>
        <dbReference type="PROSITE-ProRule" id="PRU10141"/>
    </source>
</evidence>
<feature type="binding site" evidence="5">
    <location>
        <position position="176"/>
    </location>
    <ligand>
        <name>ATP</name>
        <dbReference type="ChEBI" id="CHEBI:30616"/>
    </ligand>
</feature>
<dbReference type="InterPro" id="IPR017441">
    <property type="entry name" value="Protein_kinase_ATP_BS"/>
</dbReference>
<dbReference type="PROSITE" id="PS00108">
    <property type="entry name" value="PROTEIN_KINASE_ST"/>
    <property type="match status" value="1"/>
</dbReference>
<feature type="transmembrane region" description="Helical" evidence="7">
    <location>
        <begin position="423"/>
        <end position="443"/>
    </location>
</feature>
<keyword evidence="10" id="KW-1185">Reference proteome</keyword>
<keyword evidence="2 5" id="KW-0547">Nucleotide-binding</keyword>
<dbReference type="PROSITE" id="PS00107">
    <property type="entry name" value="PROTEIN_KINASE_ATP"/>
    <property type="match status" value="1"/>
</dbReference>
<dbReference type="RefSeq" id="WP_349298156.1">
    <property type="nucleotide sequence ID" value="NZ_JBEDNQ010000004.1"/>
</dbReference>
<feature type="region of interest" description="Disordered" evidence="6">
    <location>
        <begin position="1"/>
        <end position="133"/>
    </location>
</feature>
<keyword evidence="4 5" id="KW-0067">ATP-binding</keyword>
<dbReference type="SUPFAM" id="SSF56112">
    <property type="entry name" value="Protein kinase-like (PK-like)"/>
    <property type="match status" value="1"/>
</dbReference>
<dbReference type="SMART" id="SM00220">
    <property type="entry name" value="S_TKc"/>
    <property type="match status" value="1"/>
</dbReference>
<dbReference type="PANTHER" id="PTHR43289:SF34">
    <property type="entry name" value="SERINE_THREONINE-PROTEIN KINASE YBDM-RELATED"/>
    <property type="match status" value="1"/>
</dbReference>
<feature type="compositionally biased region" description="Basic and acidic residues" evidence="6">
    <location>
        <begin position="1"/>
        <end position="11"/>
    </location>
</feature>